<protein>
    <submittedName>
        <fullName evidence="2">Uncharacterized protein</fullName>
    </submittedName>
</protein>
<dbReference type="Proteomes" id="UP000887565">
    <property type="component" value="Unplaced"/>
</dbReference>
<evidence type="ECO:0000313" key="1">
    <source>
        <dbReference type="Proteomes" id="UP000887565"/>
    </source>
</evidence>
<keyword evidence="1" id="KW-1185">Reference proteome</keyword>
<dbReference type="WBParaSite" id="nRc.2.0.1.t20559-RA">
    <property type="protein sequence ID" value="nRc.2.0.1.t20559-RA"/>
    <property type="gene ID" value="nRc.2.0.1.g20559"/>
</dbReference>
<accession>A0A915J362</accession>
<organism evidence="1 2">
    <name type="scientific">Romanomermis culicivorax</name>
    <name type="common">Nematode worm</name>
    <dbReference type="NCBI Taxonomy" id="13658"/>
    <lineage>
        <taxon>Eukaryota</taxon>
        <taxon>Metazoa</taxon>
        <taxon>Ecdysozoa</taxon>
        <taxon>Nematoda</taxon>
        <taxon>Enoplea</taxon>
        <taxon>Dorylaimia</taxon>
        <taxon>Mermithida</taxon>
        <taxon>Mermithoidea</taxon>
        <taxon>Mermithidae</taxon>
        <taxon>Romanomermis</taxon>
    </lineage>
</organism>
<name>A0A915J362_ROMCU</name>
<evidence type="ECO:0000313" key="2">
    <source>
        <dbReference type="WBParaSite" id="nRc.2.0.1.t20559-RA"/>
    </source>
</evidence>
<reference evidence="2" key="1">
    <citation type="submission" date="2022-11" db="UniProtKB">
        <authorList>
            <consortium name="WormBaseParasite"/>
        </authorList>
    </citation>
    <scope>IDENTIFICATION</scope>
</reference>
<sequence length="66" mass="7666">QHECDYNLSEVESIAEILAYCPALINYQSNGEYIRYQHDVQLFLLTGTFNVQCEYRLVNNGAKKPH</sequence>
<proteinExistence type="predicted"/>
<dbReference type="AlphaFoldDB" id="A0A915J362"/>